<sequence>MRWWSFIWLFLALVSFSEQKDFSPKISILTRKRISSDVVYFDDSSNILGLSKDGELSMSFDDGAKWQVVEETKGKKIVAYEIDPFVKTRGFAFTDGKDQFVTQDSGKSWKKFQLVDSNKKPADMDSEPHVIFHAQNPDLALIDYYSCPHKGPLSAKCKRKHYYTTDGFKSSPKELPTDAEVCRFLRSTKDFQEGKEEALVCSLNDVNSFGHIVESTIISSDDFFKTLNKLSHKKGRSGSILDIKVESDFIIAVIQNDKFNRNSKVSMLVSKDGKNFHEADVHIDVAYGVMTFLESSPSALFLSVLDYSSHLKKFSLSTVYKSDSSGLRFSKILDRVQGNSVEKVLKIDGVWIANRAEEESDEKEHSLLDMLMGGGLNANIKTKMSFDDGVSWLPLKVTDDNCKVDDGCSLHLLSPNERDGSGKFVTGPVPGIMMGVGSTGDHLDKSLHKMLTWISRDGGATWSSAIDTPCLFSFGDQGNVIFAVPYYGKEKMSTDVYYYSTDQGKTWEKGKLEKPIYPLIVSSMTDATAAKFILTGIYDDTPENENDSEFSEVVYALDFSDAFGGKVCNKNDFEELYARVNDKGDPICIYGHKEKFKRRKQDAQCFVNKIYEDVETIEEPCECTELDFECGEGFELHDGKCVENAKKIGHMCRHNKAKELSLANKVKIDGTKCKMGKKSESDFVLKQTFKCSDYVGHGHNHEGGGTDLEINSELNTFDANLRQYTYLEQGEDYTGENVVMLTDDDSAYISNDGGIHFKKVPVNDRIKAYHVGFVPGQLILVTDGDTIYVSDDGGNSFVKRRAPTDLVNLVRLISFHKTDPHKYIWYGGDCGGKLFDCEISAYITKDDGQSFDKLLDNVVTCDFVSPFLEEEKVKSKDLIYCTVRNKSGTLKLVSSTTNFKDSKTLHENIVGYAISGKFVIVASIDEKAKSLKAKVTVDGETFADADFPHNFHVAAQEAYTVLDSVSQAVFIHITTNNERGKEYGSILKSNSNGTDYVLSLDRVNRNEVGYVDYDRIEGIEGLMIANVVSDTGNSKEKSLKTKMTHDDGAEWNYIVPPTTDSKGKKYPCSGQLLQKCSLNLHGYTERPDYRDTFSSSSAIGLMIGVGNVGEKLTSYEDGSTFLTRDGGNTWKEIKKGRYMWEYGDRGTILILVKADEPTNSLSYSLDEGNKWHDYKFAEDPIHVLDLATVPSDTSRKFLIFGTTKSHKRTLLSYSIDFTNIHKRQCQIDLDNPDSDDFEYWSPNHPESADKCLFGHEAKYLRRAEGHNDCFIGSAPLKEGFKMVRNCSCTRRDFECDYNYFMDTDKTCKLVPGLSPSDRKKDMCLKENAFEYTETTGYRKIPISTCEGGKRFDGWQAHPCPGKEKEYNKHYGKELTGGNLFAILFVPLAVFFFATWIVYDRGIRRNGGLKRLGQIRLDADDDDFQPIENNQLDKVVNTIVRGGIIVVAGAIATFKTLRKFDRFLFDKVTFLLFSRRPSGRNFVRIPDAEDEDELFGEFRDNYEEELEEGIDVNFNQDDHDTPPVELEVTEHEVTNPDTRLFDIDDPSDEERSESTTA</sequence>
<evidence type="ECO:0000313" key="1">
    <source>
        <dbReference type="EMBL" id="KAJ9095535.1"/>
    </source>
</evidence>
<keyword evidence="2" id="KW-1185">Reference proteome</keyword>
<proteinExistence type="predicted"/>
<gene>
    <name evidence="1" type="ORF">QFC19_007516</name>
</gene>
<dbReference type="Proteomes" id="UP001241377">
    <property type="component" value="Unassembled WGS sequence"/>
</dbReference>
<evidence type="ECO:0000313" key="2">
    <source>
        <dbReference type="Proteomes" id="UP001241377"/>
    </source>
</evidence>
<dbReference type="EMBL" id="JASBWR010000100">
    <property type="protein sequence ID" value="KAJ9095535.1"/>
    <property type="molecule type" value="Genomic_DNA"/>
</dbReference>
<name>A0ACC2V9E5_9TREE</name>
<reference evidence="1" key="1">
    <citation type="submission" date="2023-04" db="EMBL/GenBank/DDBJ databases">
        <title>Draft Genome sequencing of Naganishia species isolated from polar environments using Oxford Nanopore Technology.</title>
        <authorList>
            <person name="Leo P."/>
            <person name="Venkateswaran K."/>
        </authorList>
    </citation>
    <scope>NUCLEOTIDE SEQUENCE</scope>
    <source>
        <strain evidence="1">MNA-CCFEE 5261</strain>
    </source>
</reference>
<protein>
    <submittedName>
        <fullName evidence="1">Uncharacterized protein</fullName>
    </submittedName>
</protein>
<organism evidence="1 2">
    <name type="scientific">Naganishia cerealis</name>
    <dbReference type="NCBI Taxonomy" id="610337"/>
    <lineage>
        <taxon>Eukaryota</taxon>
        <taxon>Fungi</taxon>
        <taxon>Dikarya</taxon>
        <taxon>Basidiomycota</taxon>
        <taxon>Agaricomycotina</taxon>
        <taxon>Tremellomycetes</taxon>
        <taxon>Filobasidiales</taxon>
        <taxon>Filobasidiaceae</taxon>
        <taxon>Naganishia</taxon>
    </lineage>
</organism>
<accession>A0ACC2V9E5</accession>
<comment type="caution">
    <text evidence="1">The sequence shown here is derived from an EMBL/GenBank/DDBJ whole genome shotgun (WGS) entry which is preliminary data.</text>
</comment>